<name>A0AA38HQH0_9CUCU</name>
<keyword evidence="3" id="KW-1185">Reference proteome</keyword>
<proteinExistence type="predicted"/>
<protein>
    <submittedName>
        <fullName evidence="2">Uncharacterized protein</fullName>
    </submittedName>
</protein>
<evidence type="ECO:0000313" key="3">
    <source>
        <dbReference type="Proteomes" id="UP001168821"/>
    </source>
</evidence>
<evidence type="ECO:0000256" key="1">
    <source>
        <dbReference type="SAM" id="MobiDB-lite"/>
    </source>
</evidence>
<organism evidence="2 3">
    <name type="scientific">Zophobas morio</name>
    <dbReference type="NCBI Taxonomy" id="2755281"/>
    <lineage>
        <taxon>Eukaryota</taxon>
        <taxon>Metazoa</taxon>
        <taxon>Ecdysozoa</taxon>
        <taxon>Arthropoda</taxon>
        <taxon>Hexapoda</taxon>
        <taxon>Insecta</taxon>
        <taxon>Pterygota</taxon>
        <taxon>Neoptera</taxon>
        <taxon>Endopterygota</taxon>
        <taxon>Coleoptera</taxon>
        <taxon>Polyphaga</taxon>
        <taxon>Cucujiformia</taxon>
        <taxon>Tenebrionidae</taxon>
        <taxon>Zophobas</taxon>
    </lineage>
</organism>
<dbReference type="AlphaFoldDB" id="A0AA38HQH0"/>
<sequence>MAAEGPSTRTIAIILPSFSWCFSFWETEREAPDAPRRTAGLVLNDAGSGALLPSVRTRTKRRCTTAARGMFTSFGLCSVNLERGDQVCEVQSTADVNNNNCNNNAEAQRTTTNAKPH</sequence>
<feature type="region of interest" description="Disordered" evidence="1">
    <location>
        <begin position="98"/>
        <end position="117"/>
    </location>
</feature>
<dbReference type="Proteomes" id="UP001168821">
    <property type="component" value="Unassembled WGS sequence"/>
</dbReference>
<comment type="caution">
    <text evidence="2">The sequence shown here is derived from an EMBL/GenBank/DDBJ whole genome shotgun (WGS) entry which is preliminary data.</text>
</comment>
<dbReference type="EMBL" id="JALNTZ010000008">
    <property type="protein sequence ID" value="KAJ3642048.1"/>
    <property type="molecule type" value="Genomic_DNA"/>
</dbReference>
<accession>A0AA38HQH0</accession>
<evidence type="ECO:0000313" key="2">
    <source>
        <dbReference type="EMBL" id="KAJ3642048.1"/>
    </source>
</evidence>
<feature type="compositionally biased region" description="Polar residues" evidence="1">
    <location>
        <begin position="105"/>
        <end position="117"/>
    </location>
</feature>
<reference evidence="2" key="1">
    <citation type="journal article" date="2023" name="G3 (Bethesda)">
        <title>Whole genome assemblies of Zophobas morio and Tenebrio molitor.</title>
        <authorList>
            <person name="Kaur S."/>
            <person name="Stinson S.A."/>
            <person name="diCenzo G.C."/>
        </authorList>
    </citation>
    <scope>NUCLEOTIDE SEQUENCE</scope>
    <source>
        <strain evidence="2">QUZm001</strain>
    </source>
</reference>
<gene>
    <name evidence="2" type="ORF">Zmor_024866</name>
</gene>